<accession>A0ABX8ZAH5</accession>
<keyword evidence="3" id="KW-1185">Reference proteome</keyword>
<dbReference type="Pfam" id="PF11306">
    <property type="entry name" value="DUF3108"/>
    <property type="match status" value="1"/>
</dbReference>
<dbReference type="RefSeq" id="WP_221006815.1">
    <property type="nucleotide sequence ID" value="NZ_CP081150.1"/>
</dbReference>
<evidence type="ECO:0000256" key="1">
    <source>
        <dbReference type="SAM" id="SignalP"/>
    </source>
</evidence>
<evidence type="ECO:0000313" key="2">
    <source>
        <dbReference type="EMBL" id="QZA78329.1"/>
    </source>
</evidence>
<evidence type="ECO:0000313" key="3">
    <source>
        <dbReference type="Proteomes" id="UP000825679"/>
    </source>
</evidence>
<proteinExistence type="predicted"/>
<keyword evidence="1" id="KW-0732">Signal</keyword>
<feature type="chain" id="PRO_5045423953" evidence="1">
    <location>
        <begin position="19"/>
        <end position="240"/>
    </location>
</feature>
<dbReference type="InterPro" id="IPR021457">
    <property type="entry name" value="DUF3108"/>
</dbReference>
<dbReference type="EMBL" id="CP081150">
    <property type="protein sequence ID" value="QZA78329.1"/>
    <property type="molecule type" value="Genomic_DNA"/>
</dbReference>
<protein>
    <submittedName>
        <fullName evidence="2">DUF3108 domain-containing protein</fullName>
    </submittedName>
</protein>
<sequence length="240" mass="27331">MKALLGFVLCCFAVCSLAAPRTVKPVIASYPKKVEISYFLSIFNAKMTWEITPEHYALQLTTQPLGRKMTWLSEGRIEKEVVVPLRFAEFRNDTTTPRNVSQFDWVKGLATLGSPDSDRTEAIQMGDQDLLSAALQFALQPKQGKKFALFNGRKRYADVEFVIKAQNKLKIGDQEIETVVLSAQWEDRQVEYWLAPRWHHIPVRMIFTLGKDGVFDVSANEIIIDGKTVLNRPNPNIQTR</sequence>
<name>A0ABX8ZAH5_9NEIS</name>
<dbReference type="Proteomes" id="UP000825679">
    <property type="component" value="Chromosome"/>
</dbReference>
<organism evidence="2 3">
    <name type="scientific">Deefgea tanakiae</name>
    <dbReference type="NCBI Taxonomy" id="2865840"/>
    <lineage>
        <taxon>Bacteria</taxon>
        <taxon>Pseudomonadati</taxon>
        <taxon>Pseudomonadota</taxon>
        <taxon>Betaproteobacteria</taxon>
        <taxon>Neisseriales</taxon>
        <taxon>Chitinibacteraceae</taxon>
        <taxon>Deefgea</taxon>
    </lineage>
</organism>
<reference evidence="2 3" key="1">
    <citation type="submission" date="2021-08" db="EMBL/GenBank/DDBJ databases">
        <title>complete genome sequencing of Deefgea sp. D25.</title>
        <authorList>
            <person name="Bae J.-W."/>
            <person name="Gim D.-H."/>
        </authorList>
    </citation>
    <scope>NUCLEOTIDE SEQUENCE [LARGE SCALE GENOMIC DNA]</scope>
    <source>
        <strain evidence="2 3">D25</strain>
    </source>
</reference>
<gene>
    <name evidence="2" type="ORF">K4H28_02610</name>
</gene>
<feature type="signal peptide" evidence="1">
    <location>
        <begin position="1"/>
        <end position="18"/>
    </location>
</feature>